<dbReference type="PANTHER" id="PTHR22572">
    <property type="entry name" value="SUGAR-1-PHOSPHATE GUANYL TRANSFERASE"/>
    <property type="match status" value="1"/>
</dbReference>
<dbReference type="InterPro" id="IPR005835">
    <property type="entry name" value="NTP_transferase_dom"/>
</dbReference>
<feature type="domain" description="Nucleotidyl transferase" evidence="2">
    <location>
        <begin position="2"/>
        <end position="229"/>
    </location>
</feature>
<protein>
    <submittedName>
        <fullName evidence="4">NTP transferase domain-containing protein</fullName>
    </submittedName>
</protein>
<organism evidence="4 5">
    <name type="scientific">Metabacillus mangrovi</name>
    <dbReference type="NCBI Taxonomy" id="1491830"/>
    <lineage>
        <taxon>Bacteria</taxon>
        <taxon>Bacillati</taxon>
        <taxon>Bacillota</taxon>
        <taxon>Bacilli</taxon>
        <taxon>Bacillales</taxon>
        <taxon>Bacillaceae</taxon>
        <taxon>Metabacillus</taxon>
    </lineage>
</organism>
<dbReference type="GO" id="GO:0016740">
    <property type="term" value="F:transferase activity"/>
    <property type="evidence" value="ECO:0007669"/>
    <property type="project" value="UniProtKB-KW"/>
</dbReference>
<reference evidence="4 5" key="1">
    <citation type="journal article" date="2017" name="Int. J. Syst. Evol. Microbiol.">
        <title>Bacillus mangrovi sp. nov., isolated from a sediment sample from a mangrove forest.</title>
        <authorList>
            <person name="Gupta V."/>
            <person name="Singh P.K."/>
            <person name="Korpole S."/>
            <person name="Tanuku N.R.S."/>
            <person name="Pinnaka A.K."/>
        </authorList>
    </citation>
    <scope>NUCLEOTIDE SEQUENCE [LARGE SCALE GENOMIC DNA]</scope>
    <source>
        <strain evidence="4 5">KCTC 33872</strain>
    </source>
</reference>
<proteinExistence type="inferred from homology"/>
<evidence type="ECO:0000259" key="2">
    <source>
        <dbReference type="Pfam" id="PF00483"/>
    </source>
</evidence>
<evidence type="ECO:0000313" key="4">
    <source>
        <dbReference type="EMBL" id="MTH52420.1"/>
    </source>
</evidence>
<dbReference type="InterPro" id="IPR011004">
    <property type="entry name" value="Trimer_LpxA-like_sf"/>
</dbReference>
<dbReference type="InterPro" id="IPR056729">
    <property type="entry name" value="GMPPB_C"/>
</dbReference>
<feature type="domain" description="Mannose-1-phosphate guanyltransferase C-terminal" evidence="3">
    <location>
        <begin position="265"/>
        <end position="367"/>
    </location>
</feature>
<dbReference type="SUPFAM" id="SSF53448">
    <property type="entry name" value="Nucleotide-diphospho-sugar transferases"/>
    <property type="match status" value="1"/>
</dbReference>
<dbReference type="Pfam" id="PF25087">
    <property type="entry name" value="GMPPB_C"/>
    <property type="match status" value="1"/>
</dbReference>
<sequence length="732" mass="79819">MKAVILAGGFGSRLQPLTSIRPKPMVPLLNKPVLEYTIEHLKRHGMTELILALCWKSSIIERHFGDGSAYGVRISYVREKEPLGTAGCLKAAEPLLQDTFLVISGDTVSSFDLAEGTAAHKKSGCMATIFAASKSQTGEYGTLIADGSGKVMEFLEKPHKTEVYSESINSGLYVFEPEILEYIDSREPQDISRDVLPKLLKRGVNMHQAAGYWSDIGSHGEYRSAQFDMLDGVKLISPDWALNGTGEKPVCIEEGCFIEQGAILEGPLLIGSGTVVEKGSRIGPYAIIGAGSHIESDAVIRHSILWDLQQIRSGAVIEGAVIASRCDIYPYSELKMGSVLGENVILEGENIVQNQVKIWPGQVIGKAVQVEDSFCGRYFAEEALFMKRGRIELSPAYGGSVQSAKAAQAFAAACGKTGILCGTDGNTQSSLLAAIFTESLRSFGCPVMIEKTPVSPSGLRNGCCNLNKMGLYFLQDNETVFLHLFDASGQIISSEIERSIETHFQQATMAVSSSAGTKTKITGLEKELAAVLSGCHANGLNIGIELDELASRFHKIILEKSGFRTFVHTPAQQFITDQDFTFRLNEKEQTLELAGSQGMLPLTGTVLREVMQVDAGTDTPIQLLYALLQKMKTCPHTAEQLNLYSKAVCKFISCKAGFEGRLLGQIILEEEYENVHLAEGVNIRHGESSWTRIAASREDAMLTVITVDRQPEVAEKMNTVYSNKINTFKSEK</sequence>
<dbReference type="Gene3D" id="2.160.10.10">
    <property type="entry name" value="Hexapeptide repeat proteins"/>
    <property type="match status" value="1"/>
</dbReference>
<dbReference type="AlphaFoldDB" id="A0A7X2S368"/>
<dbReference type="InterPro" id="IPR050486">
    <property type="entry name" value="Mannose-1P_guanyltransferase"/>
</dbReference>
<dbReference type="Proteomes" id="UP000434639">
    <property type="component" value="Unassembled WGS sequence"/>
</dbReference>
<dbReference type="EMBL" id="WMIB01000001">
    <property type="protein sequence ID" value="MTH52420.1"/>
    <property type="molecule type" value="Genomic_DNA"/>
</dbReference>
<keyword evidence="4" id="KW-0808">Transferase</keyword>
<comment type="caution">
    <text evidence="4">The sequence shown here is derived from an EMBL/GenBank/DDBJ whole genome shotgun (WGS) entry which is preliminary data.</text>
</comment>
<evidence type="ECO:0000256" key="1">
    <source>
        <dbReference type="ARBA" id="ARBA00007274"/>
    </source>
</evidence>
<name>A0A7X2S368_9BACI</name>
<dbReference type="CDD" id="cd04181">
    <property type="entry name" value="NTP_transferase"/>
    <property type="match status" value="1"/>
</dbReference>
<dbReference type="SUPFAM" id="SSF51161">
    <property type="entry name" value="Trimeric LpxA-like enzymes"/>
    <property type="match status" value="1"/>
</dbReference>
<accession>A0A7X2S368</accession>
<dbReference type="OrthoDB" id="9801899at2"/>
<evidence type="ECO:0000313" key="5">
    <source>
        <dbReference type="Proteomes" id="UP000434639"/>
    </source>
</evidence>
<dbReference type="RefSeq" id="WP_155110922.1">
    <property type="nucleotide sequence ID" value="NZ_WMIB01000001.1"/>
</dbReference>
<dbReference type="Gene3D" id="3.90.550.10">
    <property type="entry name" value="Spore Coat Polysaccharide Biosynthesis Protein SpsA, Chain A"/>
    <property type="match status" value="1"/>
</dbReference>
<dbReference type="InterPro" id="IPR029044">
    <property type="entry name" value="Nucleotide-diphossugar_trans"/>
</dbReference>
<comment type="similarity">
    <text evidence="1">Belongs to the transferase hexapeptide repeat family.</text>
</comment>
<gene>
    <name evidence="4" type="ORF">GKZ89_03300</name>
</gene>
<keyword evidence="5" id="KW-1185">Reference proteome</keyword>
<dbReference type="Pfam" id="PF00483">
    <property type="entry name" value="NTP_transferase"/>
    <property type="match status" value="1"/>
</dbReference>
<evidence type="ECO:0000259" key="3">
    <source>
        <dbReference type="Pfam" id="PF25087"/>
    </source>
</evidence>